<keyword evidence="1" id="KW-0472">Membrane</keyword>
<proteinExistence type="predicted"/>
<accession>A0ABW4CWL4</accession>
<dbReference type="RefSeq" id="WP_125755026.1">
    <property type="nucleotide sequence ID" value="NZ_JBHTOK010000010.1"/>
</dbReference>
<dbReference type="EMBL" id="JBHTOK010000010">
    <property type="protein sequence ID" value="MFD1440232.1"/>
    <property type="molecule type" value="Genomic_DNA"/>
</dbReference>
<feature type="transmembrane region" description="Helical" evidence="1">
    <location>
        <begin position="196"/>
        <end position="214"/>
    </location>
</feature>
<reference evidence="4" key="1">
    <citation type="journal article" date="2019" name="Int. J. Syst. Evol. Microbiol.">
        <title>The Global Catalogue of Microorganisms (GCM) 10K type strain sequencing project: providing services to taxonomists for standard genome sequencing and annotation.</title>
        <authorList>
            <consortium name="The Broad Institute Genomics Platform"/>
            <consortium name="The Broad Institute Genome Sequencing Center for Infectious Disease"/>
            <person name="Wu L."/>
            <person name="Ma J."/>
        </authorList>
    </citation>
    <scope>NUCLEOTIDE SEQUENCE [LARGE SCALE GENOMIC DNA]</scope>
    <source>
        <strain evidence="4">CCM 8912</strain>
    </source>
</reference>
<keyword evidence="1" id="KW-0812">Transmembrane</keyword>
<gene>
    <name evidence="3" type="ORF">ACFQ5K_02335</name>
</gene>
<name>A0ABW4CWL4_9LACO</name>
<dbReference type="Proteomes" id="UP001597212">
    <property type="component" value="Unassembled WGS sequence"/>
</dbReference>
<protein>
    <submittedName>
        <fullName evidence="3">PDZ domain-containing protein</fullName>
    </submittedName>
</protein>
<comment type="caution">
    <text evidence="3">The sequence shown here is derived from an EMBL/GenBank/DDBJ whole genome shotgun (WGS) entry which is preliminary data.</text>
</comment>
<evidence type="ECO:0000313" key="4">
    <source>
        <dbReference type="Proteomes" id="UP001597212"/>
    </source>
</evidence>
<feature type="transmembrane region" description="Helical" evidence="1">
    <location>
        <begin position="170"/>
        <end position="190"/>
    </location>
</feature>
<dbReference type="Pfam" id="PF17820">
    <property type="entry name" value="PDZ_6"/>
    <property type="match status" value="1"/>
</dbReference>
<evidence type="ECO:0000259" key="2">
    <source>
        <dbReference type="PROSITE" id="PS50106"/>
    </source>
</evidence>
<organism evidence="3 4">
    <name type="scientific">Lacticaseibacillus hegangensis</name>
    <dbReference type="NCBI Taxonomy" id="2486010"/>
    <lineage>
        <taxon>Bacteria</taxon>
        <taxon>Bacillati</taxon>
        <taxon>Bacillota</taxon>
        <taxon>Bacilli</taxon>
        <taxon>Lactobacillales</taxon>
        <taxon>Lactobacillaceae</taxon>
        <taxon>Lacticaseibacillus</taxon>
    </lineage>
</organism>
<sequence length="371" mass="39689">MGQLLVTLFLRPVTLVGLLVALFWRSHRFRQERAVFGTSIDRLWTNWWAGLLGGVAGGLVLSVALVFLGVILPHPVMLTLIVLNVVALLLAGLGFAPWFVALAGLVSLLPPWLGPIAKPAGWAAGYAALLAGLWLVNALLLRFMNPAVDVPKLCPGKRGARIATYSRRQWYWLPLVLPVAGDCLPAFGWWPQLGIGSVHFALVGLPLVIGAALTTKKQLPTHATDAWSWQYLGAGLVALVVAALVYWRPAAGQMAVFTVAALGVILGLANWAATRRGTGLISQTSAGVRLVAVQPDTPASKMGLAAGDIVLTCNHLPVHTEDELYAALQTSPTYCRLKVMRLDGAIRLTETAIFNGAPHELGMITFAEEQA</sequence>
<evidence type="ECO:0000313" key="3">
    <source>
        <dbReference type="EMBL" id="MFD1440232.1"/>
    </source>
</evidence>
<feature type="transmembrane region" description="Helical" evidence="1">
    <location>
        <begin position="253"/>
        <end position="273"/>
    </location>
</feature>
<dbReference type="SUPFAM" id="SSF50156">
    <property type="entry name" value="PDZ domain-like"/>
    <property type="match status" value="1"/>
</dbReference>
<dbReference type="InterPro" id="IPR036034">
    <property type="entry name" value="PDZ_sf"/>
</dbReference>
<keyword evidence="4" id="KW-1185">Reference proteome</keyword>
<dbReference type="InterPro" id="IPR001478">
    <property type="entry name" value="PDZ"/>
</dbReference>
<dbReference type="SMART" id="SM00228">
    <property type="entry name" value="PDZ"/>
    <property type="match status" value="1"/>
</dbReference>
<dbReference type="Gene3D" id="2.30.42.10">
    <property type="match status" value="1"/>
</dbReference>
<keyword evidence="1" id="KW-1133">Transmembrane helix</keyword>
<dbReference type="PROSITE" id="PS50106">
    <property type="entry name" value="PDZ"/>
    <property type="match status" value="1"/>
</dbReference>
<feature type="transmembrane region" description="Helical" evidence="1">
    <location>
        <begin position="47"/>
        <end position="71"/>
    </location>
</feature>
<dbReference type="InterPro" id="IPR041489">
    <property type="entry name" value="PDZ_6"/>
</dbReference>
<feature type="transmembrane region" description="Helical" evidence="1">
    <location>
        <begin position="78"/>
        <end position="100"/>
    </location>
</feature>
<feature type="transmembrane region" description="Helical" evidence="1">
    <location>
        <begin position="120"/>
        <end position="141"/>
    </location>
</feature>
<feature type="domain" description="PDZ" evidence="2">
    <location>
        <begin position="277"/>
        <end position="343"/>
    </location>
</feature>
<evidence type="ECO:0000256" key="1">
    <source>
        <dbReference type="SAM" id="Phobius"/>
    </source>
</evidence>
<feature type="transmembrane region" description="Helical" evidence="1">
    <location>
        <begin position="226"/>
        <end position="247"/>
    </location>
</feature>